<dbReference type="PANTHER" id="PTHR10996">
    <property type="entry name" value="2-HYDROXYACID DEHYDROGENASE-RELATED"/>
    <property type="match status" value="1"/>
</dbReference>
<feature type="compositionally biased region" description="Pro residues" evidence="2">
    <location>
        <begin position="1"/>
        <end position="28"/>
    </location>
</feature>
<evidence type="ECO:0000256" key="2">
    <source>
        <dbReference type="SAM" id="MobiDB-lite"/>
    </source>
</evidence>
<dbReference type="GO" id="GO:0030267">
    <property type="term" value="F:glyoxylate reductase (NADPH) activity"/>
    <property type="evidence" value="ECO:0007669"/>
    <property type="project" value="TreeGrafter"/>
</dbReference>
<evidence type="ECO:0000313" key="4">
    <source>
        <dbReference type="EMBL" id="EEY20333.1"/>
    </source>
</evidence>
<evidence type="ECO:0000256" key="1">
    <source>
        <dbReference type="ARBA" id="ARBA00023002"/>
    </source>
</evidence>
<dbReference type="InterPro" id="IPR006140">
    <property type="entry name" value="D-isomer_DH_NAD-bd"/>
</dbReference>
<dbReference type="GO" id="GO:0005829">
    <property type="term" value="C:cytosol"/>
    <property type="evidence" value="ECO:0007669"/>
    <property type="project" value="TreeGrafter"/>
</dbReference>
<keyword evidence="1" id="KW-0560">Oxidoreductase</keyword>
<keyword evidence="5" id="KW-1185">Reference proteome</keyword>
<name>C9SNG8_VERA1</name>
<dbReference type="STRING" id="526221.C9SNG8"/>
<organism evidence="5">
    <name type="scientific">Verticillium alfalfae (strain VaMs.102 / ATCC MYA-4576 / FGSC 10136)</name>
    <name type="common">Verticillium wilt of alfalfa</name>
    <name type="synonym">Verticillium albo-atrum</name>
    <dbReference type="NCBI Taxonomy" id="526221"/>
    <lineage>
        <taxon>Eukaryota</taxon>
        <taxon>Fungi</taxon>
        <taxon>Dikarya</taxon>
        <taxon>Ascomycota</taxon>
        <taxon>Pezizomycotina</taxon>
        <taxon>Sordariomycetes</taxon>
        <taxon>Hypocreomycetidae</taxon>
        <taxon>Glomerellales</taxon>
        <taxon>Plectosphaerellaceae</taxon>
        <taxon>Verticillium</taxon>
    </lineage>
</organism>
<gene>
    <name evidence="4" type="ORF">VDBG_06443</name>
</gene>
<dbReference type="EMBL" id="DS985221">
    <property type="protein sequence ID" value="EEY20333.1"/>
    <property type="molecule type" value="Genomic_DNA"/>
</dbReference>
<dbReference type="eggNOG" id="KOG0067">
    <property type="taxonomic scope" value="Eukaryota"/>
</dbReference>
<dbReference type="GeneID" id="9536154"/>
<evidence type="ECO:0000259" key="3">
    <source>
        <dbReference type="Pfam" id="PF02826"/>
    </source>
</evidence>
<accession>C9SNG8</accession>
<dbReference type="RefSeq" id="XP_003002881.1">
    <property type="nucleotide sequence ID" value="XM_003002835.1"/>
</dbReference>
<dbReference type="PANTHER" id="PTHR10996:SF281">
    <property type="entry name" value="D-ISOMER SPECIFIC 2-HYDROXYACID DEHYDROGENASE NAD-BINDING DOMAIN-CONTAINING PROTEIN-RELATED"/>
    <property type="match status" value="1"/>
</dbReference>
<feature type="region of interest" description="Disordered" evidence="2">
    <location>
        <begin position="1"/>
        <end position="56"/>
    </location>
</feature>
<dbReference type="OrthoDB" id="9991913at2759"/>
<dbReference type="HOGENOM" id="CLU_019796_1_2_1"/>
<dbReference type="KEGG" id="val:VDBG_06443"/>
<dbReference type="Proteomes" id="UP000008698">
    <property type="component" value="Unassembled WGS sequence"/>
</dbReference>
<proteinExistence type="predicted"/>
<dbReference type="SUPFAM" id="SSF51735">
    <property type="entry name" value="NAD(P)-binding Rossmann-fold domains"/>
    <property type="match status" value="1"/>
</dbReference>
<dbReference type="GO" id="GO:0051287">
    <property type="term" value="F:NAD binding"/>
    <property type="evidence" value="ECO:0007669"/>
    <property type="project" value="InterPro"/>
</dbReference>
<protein>
    <submittedName>
        <fullName evidence="4">D-mandelate dehydrogenase</fullName>
    </submittedName>
</protein>
<evidence type="ECO:0000313" key="5">
    <source>
        <dbReference type="Proteomes" id="UP000008698"/>
    </source>
</evidence>
<dbReference type="AlphaFoldDB" id="C9SNG8"/>
<feature type="domain" description="D-isomer specific 2-hydroxyacid dehydrogenase NAD-binding" evidence="3">
    <location>
        <begin position="194"/>
        <end position="246"/>
    </location>
</feature>
<dbReference type="InterPro" id="IPR036291">
    <property type="entry name" value="NAD(P)-bd_dom_sf"/>
</dbReference>
<dbReference type="Pfam" id="PF02826">
    <property type="entry name" value="2-Hacid_dh_C"/>
    <property type="match status" value="1"/>
</dbReference>
<dbReference type="GO" id="GO:0016618">
    <property type="term" value="F:hydroxypyruvate reductase [NAD(P)H] activity"/>
    <property type="evidence" value="ECO:0007669"/>
    <property type="project" value="TreeGrafter"/>
</dbReference>
<dbReference type="Gene3D" id="3.40.50.720">
    <property type="entry name" value="NAD(P)-binding Rossmann-like Domain"/>
    <property type="match status" value="4"/>
</dbReference>
<dbReference type="InterPro" id="IPR050223">
    <property type="entry name" value="D-isomer_2-hydroxyacid_DH"/>
</dbReference>
<reference evidence="5" key="1">
    <citation type="journal article" date="2011" name="PLoS Pathog.">
        <title>Comparative genomics yields insights into niche adaptation of plant vascular wilt pathogens.</title>
        <authorList>
            <person name="Klosterman S.J."/>
            <person name="Subbarao K.V."/>
            <person name="Kang S."/>
            <person name="Veronese P."/>
            <person name="Gold S.E."/>
            <person name="Thomma B.P.H.J."/>
            <person name="Chen Z."/>
            <person name="Henrissat B."/>
            <person name="Lee Y.-H."/>
            <person name="Park J."/>
            <person name="Garcia-Pedrajas M.D."/>
            <person name="Barbara D.J."/>
            <person name="Anchieta A."/>
            <person name="de Jonge R."/>
            <person name="Santhanam P."/>
            <person name="Maruthachalam K."/>
            <person name="Atallah Z."/>
            <person name="Amyotte S.G."/>
            <person name="Paz Z."/>
            <person name="Inderbitzin P."/>
            <person name="Hayes R.J."/>
            <person name="Heiman D.I."/>
            <person name="Young S."/>
            <person name="Zeng Q."/>
            <person name="Engels R."/>
            <person name="Galagan J."/>
            <person name="Cuomo C.A."/>
            <person name="Dobinson K.F."/>
            <person name="Ma L.-J."/>
        </authorList>
    </citation>
    <scope>NUCLEOTIDE SEQUENCE [LARGE SCALE GENOMIC DNA]</scope>
    <source>
        <strain evidence="5">VaMs.102 / ATCC MYA-4576 / FGSC 10136</strain>
    </source>
</reference>
<sequence length="339" mass="35032">MAEPPTPLSHPAPRTPPLPREPLRPPLRPTSALQQRRDRSPEERPSSSTLATPFDTILRPSTSLRLSATSSGPPLLSVSAMSSSAPCLSVVGASLISPPFGAPRRDGTMGRRACQPAASKCQNLFGAPGAGFGWGDTKLPRGRRGIVYCNSGLAAADAVADFALAMIIATFRHLPLVGVGAAGATNPAAFQDCHERATAVSHTLRGQALGLIGLGNIGHAIAPRAAFGFGMAIHYHDVYRKEAALETKLGATLVDEPALADALEAGLLSSAALDVHAAEPAVHPRLAAMAGSKAFLTCHNAGGTVETHAGFEELSMRNIMAVLAGQAAVTPVNLEHLQG</sequence>
<feature type="compositionally biased region" description="Basic and acidic residues" evidence="2">
    <location>
        <begin position="35"/>
        <end position="45"/>
    </location>
</feature>